<accession>X1MHT3</accession>
<sequence>MKYYPSLEEKFSTVILKNTFYFQNLEFEEYYEGHITAIAQNIFLLKNRIEEKGLKESVLLEHVTEIEDGLDAVLTITGFSKESLQRLVTFIRFSNDVALSKLVNKEAWPSEEFKSEWTLDKIKSLIKTNRKFSEGILNLFFRGSTVPVIKQVLPLFEFKKLDINKFSFSIESLIDTIIRYKTKGSYKAAKGGNPEVTIEQILSFHKLTFERGKFRIPEAGNIPRTMDFIVPNKISPRLPYALHVMEISCFVFPLQSCVSPFLSSYEVTGFFFSPILVGFGG</sequence>
<protein>
    <submittedName>
        <fullName evidence="1">Uncharacterized protein</fullName>
    </submittedName>
</protein>
<gene>
    <name evidence="1" type="ORF">S06H3_26713</name>
</gene>
<proteinExistence type="predicted"/>
<dbReference type="AlphaFoldDB" id="X1MHT3"/>
<reference evidence="1" key="1">
    <citation type="journal article" date="2014" name="Front. Microbiol.">
        <title>High frequency of phylogenetically diverse reductive dehalogenase-homologous genes in deep subseafloor sedimentary metagenomes.</title>
        <authorList>
            <person name="Kawai M."/>
            <person name="Futagami T."/>
            <person name="Toyoda A."/>
            <person name="Takaki Y."/>
            <person name="Nishi S."/>
            <person name="Hori S."/>
            <person name="Arai W."/>
            <person name="Tsubouchi T."/>
            <person name="Morono Y."/>
            <person name="Uchiyama I."/>
            <person name="Ito T."/>
            <person name="Fujiyama A."/>
            <person name="Inagaki F."/>
            <person name="Takami H."/>
        </authorList>
    </citation>
    <scope>NUCLEOTIDE SEQUENCE</scope>
    <source>
        <strain evidence="1">Expedition CK06-06</strain>
    </source>
</reference>
<evidence type="ECO:0000313" key="1">
    <source>
        <dbReference type="EMBL" id="GAI30838.1"/>
    </source>
</evidence>
<comment type="caution">
    <text evidence="1">The sequence shown here is derived from an EMBL/GenBank/DDBJ whole genome shotgun (WGS) entry which is preliminary data.</text>
</comment>
<name>X1MHT3_9ZZZZ</name>
<dbReference type="EMBL" id="BARV01015463">
    <property type="protein sequence ID" value="GAI30838.1"/>
    <property type="molecule type" value="Genomic_DNA"/>
</dbReference>
<organism evidence="1">
    <name type="scientific">marine sediment metagenome</name>
    <dbReference type="NCBI Taxonomy" id="412755"/>
    <lineage>
        <taxon>unclassified sequences</taxon>
        <taxon>metagenomes</taxon>
        <taxon>ecological metagenomes</taxon>
    </lineage>
</organism>